<dbReference type="Pfam" id="PF00501">
    <property type="entry name" value="AMP-binding"/>
    <property type="match status" value="1"/>
</dbReference>
<dbReference type="PANTHER" id="PTHR43201:SF5">
    <property type="entry name" value="MEDIUM-CHAIN ACYL-COA LIGASE ACSF2, MITOCHONDRIAL"/>
    <property type="match status" value="1"/>
</dbReference>
<feature type="domain" description="AMP-dependent synthetase/ligase" evidence="3">
    <location>
        <begin position="73"/>
        <end position="333"/>
    </location>
</feature>
<dbReference type="EMBL" id="BAAANY010000047">
    <property type="protein sequence ID" value="GAA1721341.1"/>
    <property type="molecule type" value="Genomic_DNA"/>
</dbReference>
<keyword evidence="2" id="KW-0436">Ligase</keyword>
<sequence length="478" mass="51218">MNLDTAIETYARERGDDPALVLYAQRGTQTVRDTVTWAELQRETSLLAGKFSEGKHCVVVVMTRHDRTDLANLLAALRTEQSVLVVSGGSATAAHQALVDELRSTVGSVVVAQGKVVETDPTVPLGPPLWGPSVTMLASGGTTSRPKIVLDHSIRLAGTRPREVRLYPRTGWREGQRQVICSPLYHAAGLTPFIEGIVDGNVNYVLEQFDPALLIDMLATGEIEWIQATPFHLGALLARPNGLDSVRPGPVVVHGAEHCPSRVKAAVHAHFGASRVYEIYAASEGIGVTIARGDEWEMRPGTVGRGFFTSVRIADENGFPMPAGIVGTVYLRTGGRRAATYLQTTGRLRATPDGYVTLGDIGHVDEDGYLYLAPRQIGTMTVGGVTVVATEVESALLEHPDVIDVGVFGQYSAVFGERVVAAVVARTEHLSDRALRQWARPRLSAAQLPVGCFFVPSLPRQPGGGIDRIALAALGDSS</sequence>
<keyword evidence="6" id="KW-1185">Reference proteome</keyword>
<evidence type="ECO:0000259" key="4">
    <source>
        <dbReference type="Pfam" id="PF13193"/>
    </source>
</evidence>
<protein>
    <recommendedName>
        <fullName evidence="7">AMP-binding protein</fullName>
    </recommendedName>
</protein>
<accession>A0ABN2JAJ8</accession>
<evidence type="ECO:0000256" key="1">
    <source>
        <dbReference type="ARBA" id="ARBA00006432"/>
    </source>
</evidence>
<dbReference type="Proteomes" id="UP001500618">
    <property type="component" value="Unassembled WGS sequence"/>
</dbReference>
<gene>
    <name evidence="5" type="ORF">GCM10009765_81890</name>
</gene>
<evidence type="ECO:0000313" key="5">
    <source>
        <dbReference type="EMBL" id="GAA1721341.1"/>
    </source>
</evidence>
<comment type="similarity">
    <text evidence="1">Belongs to the ATP-dependent AMP-binding enzyme family.</text>
</comment>
<dbReference type="Gene3D" id="3.30.300.30">
    <property type="match status" value="1"/>
</dbReference>
<evidence type="ECO:0000256" key="2">
    <source>
        <dbReference type="ARBA" id="ARBA00022598"/>
    </source>
</evidence>
<dbReference type="InterPro" id="IPR045851">
    <property type="entry name" value="AMP-bd_C_sf"/>
</dbReference>
<name>A0ABN2JAJ8_9ACTN</name>
<organism evidence="5 6">
    <name type="scientific">Fodinicola feengrottensis</name>
    <dbReference type="NCBI Taxonomy" id="435914"/>
    <lineage>
        <taxon>Bacteria</taxon>
        <taxon>Bacillati</taxon>
        <taxon>Actinomycetota</taxon>
        <taxon>Actinomycetes</taxon>
        <taxon>Mycobacteriales</taxon>
        <taxon>Fodinicola</taxon>
    </lineage>
</organism>
<dbReference type="Pfam" id="PF13193">
    <property type="entry name" value="AMP-binding_C"/>
    <property type="match status" value="1"/>
</dbReference>
<dbReference type="InterPro" id="IPR042099">
    <property type="entry name" value="ANL_N_sf"/>
</dbReference>
<dbReference type="InterPro" id="IPR000873">
    <property type="entry name" value="AMP-dep_synth/lig_dom"/>
</dbReference>
<feature type="domain" description="AMP-binding enzyme C-terminal" evidence="4">
    <location>
        <begin position="391"/>
        <end position="461"/>
    </location>
</feature>
<evidence type="ECO:0008006" key="7">
    <source>
        <dbReference type="Google" id="ProtNLM"/>
    </source>
</evidence>
<dbReference type="Gene3D" id="3.40.50.12780">
    <property type="entry name" value="N-terminal domain of ligase-like"/>
    <property type="match status" value="1"/>
</dbReference>
<proteinExistence type="inferred from homology"/>
<evidence type="ECO:0000259" key="3">
    <source>
        <dbReference type="Pfam" id="PF00501"/>
    </source>
</evidence>
<comment type="caution">
    <text evidence="5">The sequence shown here is derived from an EMBL/GenBank/DDBJ whole genome shotgun (WGS) entry which is preliminary data.</text>
</comment>
<dbReference type="SUPFAM" id="SSF56801">
    <property type="entry name" value="Acetyl-CoA synthetase-like"/>
    <property type="match status" value="1"/>
</dbReference>
<dbReference type="PANTHER" id="PTHR43201">
    <property type="entry name" value="ACYL-COA SYNTHETASE"/>
    <property type="match status" value="1"/>
</dbReference>
<dbReference type="InterPro" id="IPR025110">
    <property type="entry name" value="AMP-bd_C"/>
</dbReference>
<dbReference type="RefSeq" id="WP_163569452.1">
    <property type="nucleotide sequence ID" value="NZ_BAAANY010000047.1"/>
</dbReference>
<reference evidence="5 6" key="1">
    <citation type="journal article" date="2019" name="Int. J. Syst. Evol. Microbiol.">
        <title>The Global Catalogue of Microorganisms (GCM) 10K type strain sequencing project: providing services to taxonomists for standard genome sequencing and annotation.</title>
        <authorList>
            <consortium name="The Broad Institute Genomics Platform"/>
            <consortium name="The Broad Institute Genome Sequencing Center for Infectious Disease"/>
            <person name="Wu L."/>
            <person name="Ma J."/>
        </authorList>
    </citation>
    <scope>NUCLEOTIDE SEQUENCE [LARGE SCALE GENOMIC DNA]</scope>
    <source>
        <strain evidence="5 6">JCM 14718</strain>
    </source>
</reference>
<evidence type="ECO:0000313" key="6">
    <source>
        <dbReference type="Proteomes" id="UP001500618"/>
    </source>
</evidence>